<evidence type="ECO:0000256" key="1">
    <source>
        <dbReference type="SAM" id="MobiDB-lite"/>
    </source>
</evidence>
<evidence type="ECO:0000313" key="2">
    <source>
        <dbReference type="EMBL" id="OIW23181.1"/>
    </source>
</evidence>
<sequence>MHGRTRVSLNGVIPDIFMHLANSRDPKIDITTWPTSTGSALKRYALPSSTDQAVTTSFTPTAEVVSKTMIGHLLFTTVPLADHTVHTTDHSPPPPPRLPCQHSCGAHHTATPDLASRTSPQPNSLHASALATPTTRTPMAIPPANSQNSRISVPWPTRDGQDDPDRKGETKITNDASTMPKSMSVNLVCACLRR</sequence>
<dbReference type="InParanoid" id="A0A1J7I6X4"/>
<accession>A0A1J7I6X4</accession>
<dbReference type="Proteomes" id="UP000182658">
    <property type="component" value="Unassembled WGS sequence"/>
</dbReference>
<proteinExistence type="predicted"/>
<feature type="compositionally biased region" description="Basic and acidic residues" evidence="1">
    <location>
        <begin position="159"/>
        <end position="172"/>
    </location>
</feature>
<dbReference type="AlphaFoldDB" id="A0A1J7I6X4"/>
<evidence type="ECO:0000313" key="3">
    <source>
        <dbReference type="Proteomes" id="UP000182658"/>
    </source>
</evidence>
<feature type="region of interest" description="Disordered" evidence="1">
    <location>
        <begin position="85"/>
        <end position="177"/>
    </location>
</feature>
<keyword evidence="3" id="KW-1185">Reference proteome</keyword>
<reference evidence="2 3" key="1">
    <citation type="submission" date="2016-10" db="EMBL/GenBank/DDBJ databases">
        <title>Draft genome sequence of Coniochaeta ligniaria NRRL30616, a lignocellulolytic fungus for bioabatement of inhibitors in plant biomass hydrolysates.</title>
        <authorList>
            <consortium name="DOE Joint Genome Institute"/>
            <person name="Jimenez D.J."/>
            <person name="Hector R.E."/>
            <person name="Riley R."/>
            <person name="Sun H."/>
            <person name="Grigoriev I.V."/>
            <person name="Van Elsas J.D."/>
            <person name="Nichols N.N."/>
        </authorList>
    </citation>
    <scope>NUCLEOTIDE SEQUENCE [LARGE SCALE GENOMIC DNA]</scope>
    <source>
        <strain evidence="2 3">NRRL 30616</strain>
    </source>
</reference>
<organism evidence="2 3">
    <name type="scientific">Coniochaeta ligniaria NRRL 30616</name>
    <dbReference type="NCBI Taxonomy" id="1408157"/>
    <lineage>
        <taxon>Eukaryota</taxon>
        <taxon>Fungi</taxon>
        <taxon>Dikarya</taxon>
        <taxon>Ascomycota</taxon>
        <taxon>Pezizomycotina</taxon>
        <taxon>Sordariomycetes</taxon>
        <taxon>Sordariomycetidae</taxon>
        <taxon>Coniochaetales</taxon>
        <taxon>Coniochaetaceae</taxon>
        <taxon>Coniochaeta</taxon>
    </lineage>
</organism>
<name>A0A1J7I6X4_9PEZI</name>
<feature type="compositionally biased region" description="Polar residues" evidence="1">
    <location>
        <begin position="116"/>
        <end position="137"/>
    </location>
</feature>
<gene>
    <name evidence="2" type="ORF">CONLIGDRAFT_694156</name>
</gene>
<protein>
    <submittedName>
        <fullName evidence="2">Uncharacterized protein</fullName>
    </submittedName>
</protein>
<dbReference type="EMBL" id="KV875108">
    <property type="protein sequence ID" value="OIW23181.1"/>
    <property type="molecule type" value="Genomic_DNA"/>
</dbReference>